<gene>
    <name evidence="1" type="ORF">ERX29_08610</name>
</gene>
<protein>
    <submittedName>
        <fullName evidence="1">Uncharacterized protein</fullName>
    </submittedName>
</protein>
<dbReference type="EMBL" id="SCWB01000014">
    <property type="protein sequence ID" value="TDM07486.1"/>
    <property type="molecule type" value="Genomic_DNA"/>
</dbReference>
<evidence type="ECO:0000313" key="1">
    <source>
        <dbReference type="EMBL" id="TDM07486.1"/>
    </source>
</evidence>
<organism evidence="1 2">
    <name type="scientific">Macrococcus lamae</name>
    <dbReference type="NCBI Taxonomy" id="198484"/>
    <lineage>
        <taxon>Bacteria</taxon>
        <taxon>Bacillati</taxon>
        <taxon>Bacillota</taxon>
        <taxon>Bacilli</taxon>
        <taxon>Bacillales</taxon>
        <taxon>Staphylococcaceae</taxon>
        <taxon>Macrococcus</taxon>
    </lineage>
</organism>
<comment type="caution">
    <text evidence="1">The sequence shown here is derived from an EMBL/GenBank/DDBJ whole genome shotgun (WGS) entry which is preliminary data.</text>
</comment>
<proteinExistence type="predicted"/>
<accession>A0A4V3BES7</accession>
<evidence type="ECO:0000313" key="2">
    <source>
        <dbReference type="Proteomes" id="UP000294802"/>
    </source>
</evidence>
<dbReference type="AlphaFoldDB" id="A0A4V3BES7"/>
<sequence length="87" mass="9835">MANIDKLVQYAELKVGQFGADYRENYEDDKVAEVKPKSIHAEGEQVIVAYDDNTYTIDLNRSGVANDVTPEEAAEVAARVDEYFRYV</sequence>
<dbReference type="OrthoDB" id="2418523at2"/>
<dbReference type="Proteomes" id="UP000294802">
    <property type="component" value="Unassembled WGS sequence"/>
</dbReference>
<dbReference type="RefSeq" id="WP_133444277.1">
    <property type="nucleotide sequence ID" value="NZ_SCWB01000014.1"/>
</dbReference>
<name>A0A4V3BES7_9STAP</name>
<keyword evidence="2" id="KW-1185">Reference proteome</keyword>
<reference evidence="1 2" key="1">
    <citation type="submission" date="2019-01" db="EMBL/GenBank/DDBJ databases">
        <title>Draft genome sequences of the type strains of six Macrococcus species.</title>
        <authorList>
            <person name="Mazhar S."/>
            <person name="Altermann E."/>
            <person name="Hill C."/>
            <person name="Mcauliffe O."/>
        </authorList>
    </citation>
    <scope>NUCLEOTIDE SEQUENCE [LARGE SCALE GENOMIC DNA]</scope>
    <source>
        <strain evidence="1 2">CCM4815</strain>
    </source>
</reference>